<evidence type="ECO:0000313" key="3">
    <source>
        <dbReference type="Proteomes" id="UP000546162"/>
    </source>
</evidence>
<protein>
    <submittedName>
        <fullName evidence="2">Uncharacterized protein</fullName>
    </submittedName>
</protein>
<sequence length="73" mass="7682">MVKDRERGVLRRFLPLLLAALLAAFSAPTTVDDTSAVDFEAPVTVVVADSTRVLIDQVVASAGDSRAPPALFA</sequence>
<evidence type="ECO:0000256" key="1">
    <source>
        <dbReference type="SAM" id="SignalP"/>
    </source>
</evidence>
<feature type="chain" id="PRO_5038831577" evidence="1">
    <location>
        <begin position="32"/>
        <end position="73"/>
    </location>
</feature>
<keyword evidence="1" id="KW-0732">Signal</keyword>
<gene>
    <name evidence="2" type="ORF">BJY16_005119</name>
</gene>
<evidence type="ECO:0000313" key="2">
    <source>
        <dbReference type="EMBL" id="MBB4741660.1"/>
    </source>
</evidence>
<feature type="signal peptide" evidence="1">
    <location>
        <begin position="1"/>
        <end position="31"/>
    </location>
</feature>
<dbReference type="EMBL" id="JACHNB010000001">
    <property type="protein sequence ID" value="MBB4741660.1"/>
    <property type="molecule type" value="Genomic_DNA"/>
</dbReference>
<dbReference type="Proteomes" id="UP000546162">
    <property type="component" value="Unassembled WGS sequence"/>
</dbReference>
<name>A0A7W7M9B6_9ACTN</name>
<organism evidence="2 3">
    <name type="scientific">Actinoplanes octamycinicus</name>
    <dbReference type="NCBI Taxonomy" id="135948"/>
    <lineage>
        <taxon>Bacteria</taxon>
        <taxon>Bacillati</taxon>
        <taxon>Actinomycetota</taxon>
        <taxon>Actinomycetes</taxon>
        <taxon>Micromonosporales</taxon>
        <taxon>Micromonosporaceae</taxon>
        <taxon>Actinoplanes</taxon>
    </lineage>
</organism>
<comment type="caution">
    <text evidence="2">The sequence shown here is derived from an EMBL/GenBank/DDBJ whole genome shotgun (WGS) entry which is preliminary data.</text>
</comment>
<proteinExistence type="predicted"/>
<accession>A0A7W7M9B6</accession>
<dbReference type="AlphaFoldDB" id="A0A7W7M9B6"/>
<keyword evidence="3" id="KW-1185">Reference proteome</keyword>
<dbReference type="RefSeq" id="WP_185042113.1">
    <property type="nucleotide sequence ID" value="NZ_BAABFG010000005.1"/>
</dbReference>
<reference evidence="2 3" key="1">
    <citation type="submission" date="2020-08" db="EMBL/GenBank/DDBJ databases">
        <title>Sequencing the genomes of 1000 actinobacteria strains.</title>
        <authorList>
            <person name="Klenk H.-P."/>
        </authorList>
    </citation>
    <scope>NUCLEOTIDE SEQUENCE [LARGE SCALE GENOMIC DNA]</scope>
    <source>
        <strain evidence="2 3">DSM 45809</strain>
    </source>
</reference>